<reference evidence="7 9" key="2">
    <citation type="submission" date="2019-03" db="EMBL/GenBank/DDBJ databases">
        <authorList>
            <consortium name="Pathogen Informatics"/>
        </authorList>
    </citation>
    <scope>NUCLEOTIDE SEQUENCE</scope>
    <source>
        <strain evidence="8">5012STDY7626358</strain>
        <strain evidence="7 9">5012STDY7626430</strain>
    </source>
</reference>
<dbReference type="RefSeq" id="WP_023157939.1">
    <property type="nucleotide sequence ID" value="NZ_CAAGTP010000001.1"/>
</dbReference>
<evidence type="ECO:0000313" key="4">
    <source>
        <dbReference type="EMBL" id="TCX78461.1"/>
    </source>
</evidence>
<gene>
    <name evidence="1" type="ORF">ETE70_18825</name>
    <name evidence="3" type="ORF">ETE72_26420</name>
    <name evidence="5" type="ORF">ETE87_27580</name>
    <name evidence="4" type="ORF">ETE99_25375</name>
    <name evidence="2" type="ORF">ETF02_16030</name>
    <name evidence="6" type="ORF">ETH45_26395</name>
    <name evidence="8" type="ORF">SAMEA4873559_00788</name>
    <name evidence="7" type="ORF">SAMEA4873632_01175</name>
</gene>
<dbReference type="EMBL" id="SDCP01000052">
    <property type="protein sequence ID" value="TCX78461.1"/>
    <property type="molecule type" value="Genomic_DNA"/>
</dbReference>
<protein>
    <submittedName>
        <fullName evidence="6">Uncharacterized protein</fullName>
    </submittedName>
</protein>
<evidence type="ECO:0000313" key="9">
    <source>
        <dbReference type="Proteomes" id="UP000376235"/>
    </source>
</evidence>
<evidence type="ECO:0000313" key="2">
    <source>
        <dbReference type="EMBL" id="TCX42149.1"/>
    </source>
</evidence>
<dbReference type="AlphaFoldDB" id="A0A483TL62"/>
<name>A0A483TL62_KLEPN</name>
<dbReference type="EMBL" id="CAAHDD010000001">
    <property type="protein sequence ID" value="VGM08541.1"/>
    <property type="molecule type" value="Genomic_DNA"/>
</dbReference>
<dbReference type="EMBL" id="SDCK01000046">
    <property type="protein sequence ID" value="TCX44978.1"/>
    <property type="molecule type" value="Genomic_DNA"/>
</dbReference>
<evidence type="ECO:0000313" key="5">
    <source>
        <dbReference type="EMBL" id="TCX81965.1"/>
    </source>
</evidence>
<accession>A0A483TL62</accession>
<evidence type="ECO:0000313" key="3">
    <source>
        <dbReference type="EMBL" id="TCX44978.1"/>
    </source>
</evidence>
<evidence type="ECO:0000313" key="8">
    <source>
        <dbReference type="EMBL" id="VGM08541.1"/>
    </source>
</evidence>
<sequence length="114" mass="12614">MNGNKAHKKTKNISINNVNEVQHQQVTEVSKEDGDFLTLLYSPQPLPSPENTALKANYSIRTGNTVSEYQDIADTECNQHITQIDSAQDKREYGDDNYICGCGCESCCGCGHDL</sequence>
<reference evidence="6" key="1">
    <citation type="submission" date="2019-01" db="EMBL/GenBank/DDBJ databases">
        <authorList>
            <person name="Lista F."/>
            <person name="Anselmo A."/>
        </authorList>
    </citation>
    <scope>NUCLEOTIDE SEQUENCE</scope>
    <source>
        <strain evidence="3">12S</strain>
        <strain evidence="6">14R</strain>
        <strain evidence="2">14S</strain>
        <strain evidence="1">16S</strain>
        <strain evidence="5">6S</strain>
        <strain evidence="4">7S</strain>
    </source>
</reference>
<evidence type="ECO:0000313" key="1">
    <source>
        <dbReference type="EMBL" id="TCX24521.1"/>
    </source>
</evidence>
<dbReference type="EMBL" id="SDCQ01000055">
    <property type="protein sequence ID" value="TCX81965.1"/>
    <property type="molecule type" value="Genomic_DNA"/>
</dbReference>
<dbReference type="EMBL" id="SDCI01000013">
    <property type="protein sequence ID" value="TCX42149.1"/>
    <property type="molecule type" value="Genomic_DNA"/>
</dbReference>
<dbReference type="EMBL" id="CAAHCC010000002">
    <property type="protein sequence ID" value="VGK75085.1"/>
    <property type="molecule type" value="Genomic_DNA"/>
</dbReference>
<proteinExistence type="predicted"/>
<evidence type="ECO:0000313" key="6">
    <source>
        <dbReference type="EMBL" id="TCY61564.1"/>
    </source>
</evidence>
<dbReference type="Proteomes" id="UP000376235">
    <property type="component" value="Unassembled WGS sequence"/>
</dbReference>
<dbReference type="EMBL" id="SDCG01000015">
    <property type="protein sequence ID" value="TCX24521.1"/>
    <property type="molecule type" value="Genomic_DNA"/>
</dbReference>
<organism evidence="6">
    <name type="scientific">Klebsiella pneumoniae</name>
    <dbReference type="NCBI Taxonomy" id="573"/>
    <lineage>
        <taxon>Bacteria</taxon>
        <taxon>Pseudomonadati</taxon>
        <taxon>Pseudomonadota</taxon>
        <taxon>Gammaproteobacteria</taxon>
        <taxon>Enterobacterales</taxon>
        <taxon>Enterobacteriaceae</taxon>
        <taxon>Klebsiella/Raoultella group</taxon>
        <taxon>Klebsiella</taxon>
        <taxon>Klebsiella pneumoniae complex</taxon>
    </lineage>
</organism>
<evidence type="ECO:0000313" key="7">
    <source>
        <dbReference type="EMBL" id="VGK75085.1"/>
    </source>
</evidence>
<dbReference type="EMBL" id="SDDH01000092">
    <property type="protein sequence ID" value="TCY61564.1"/>
    <property type="molecule type" value="Genomic_DNA"/>
</dbReference>